<dbReference type="InterPro" id="IPR036865">
    <property type="entry name" value="CRAL-TRIO_dom_sf"/>
</dbReference>
<comment type="caution">
    <text evidence="3">The sequence shown here is derived from an EMBL/GenBank/DDBJ whole genome shotgun (WGS) entry which is preliminary data.</text>
</comment>
<dbReference type="GO" id="GO:0008526">
    <property type="term" value="F:phosphatidylinositol transfer activity"/>
    <property type="evidence" value="ECO:0007669"/>
    <property type="project" value="TreeGrafter"/>
</dbReference>
<dbReference type="InterPro" id="IPR036273">
    <property type="entry name" value="CRAL/TRIO_N_dom_sf"/>
</dbReference>
<evidence type="ECO:0000313" key="4">
    <source>
        <dbReference type="Proteomes" id="UP000620104"/>
    </source>
</evidence>
<feature type="compositionally biased region" description="Low complexity" evidence="1">
    <location>
        <begin position="331"/>
        <end position="347"/>
    </location>
</feature>
<dbReference type="SMART" id="SM00516">
    <property type="entry name" value="SEC14"/>
    <property type="match status" value="1"/>
</dbReference>
<name>A0A8H3TT65_9TREE</name>
<dbReference type="Gene3D" id="3.40.525.10">
    <property type="entry name" value="CRAL-TRIO lipid binding domain"/>
    <property type="match status" value="1"/>
</dbReference>
<dbReference type="PANTHER" id="PTHR45824:SF29">
    <property type="entry name" value="GH16843P"/>
    <property type="match status" value="1"/>
</dbReference>
<dbReference type="SUPFAM" id="SSF52087">
    <property type="entry name" value="CRAL/TRIO domain"/>
    <property type="match status" value="1"/>
</dbReference>
<dbReference type="Pfam" id="PF00650">
    <property type="entry name" value="CRAL_TRIO"/>
    <property type="match status" value="1"/>
</dbReference>
<proteinExistence type="predicted"/>
<dbReference type="CDD" id="cd00170">
    <property type="entry name" value="SEC14"/>
    <property type="match status" value="1"/>
</dbReference>
<feature type="compositionally biased region" description="Polar residues" evidence="1">
    <location>
        <begin position="1"/>
        <end position="15"/>
    </location>
</feature>
<evidence type="ECO:0000256" key="1">
    <source>
        <dbReference type="SAM" id="MobiDB-lite"/>
    </source>
</evidence>
<feature type="region of interest" description="Disordered" evidence="1">
    <location>
        <begin position="1"/>
        <end position="43"/>
    </location>
</feature>
<evidence type="ECO:0000259" key="2">
    <source>
        <dbReference type="PROSITE" id="PS50191"/>
    </source>
</evidence>
<dbReference type="AlphaFoldDB" id="A0A8H3TT65"/>
<dbReference type="InterPro" id="IPR001251">
    <property type="entry name" value="CRAL-TRIO_dom"/>
</dbReference>
<sequence>MSSLFKSRSQPSSRRASVADQTARPFNSEIFTTPEPGCQPKNPITYTPEQQSKIEELREYAFSLLLPESDPYHVWEKRFLSDPGCIPRYMRAAKWKLDNGKERIKGTLEWRRNFKPELIQASDVGPEAETGKIILNGFDNEGRPILYLRPGRENQKTSPRQIRHLIFHLERAIDFMPPGVETVMIICDFASATSGTTPSIGTARQVLTILQKHYVERMGRAIVVNIPWFINAFFQAITPFLDPVTKDKMRFNPKLPELVPVAQLDEEFAGENNFKFDYDTYWNTIIQFCHLAPDGGRLDKNGEPCVPPMGNGAKAAFEGSAETASANSLRDGPPATSDDPAAPSDASSHSKTSPQADELHSDMQNLSVAQNPLPDHANTNSATDDARSTDSFESAKERLSVEEAPVAKTAEGPPAGPVVFDHPPSQAEQQQAEKLMQDVEKTA</sequence>
<reference evidence="3" key="1">
    <citation type="submission" date="2020-07" db="EMBL/GenBank/DDBJ databases">
        <title>Draft Genome Sequence of a Deep-Sea Yeast, Naganishia (Cryptococcus) liquefaciens strain N6.</title>
        <authorList>
            <person name="Han Y.W."/>
            <person name="Kajitani R."/>
            <person name="Morimoto H."/>
            <person name="Parhat M."/>
            <person name="Tsubouchi H."/>
            <person name="Bakenova O."/>
            <person name="Ogata M."/>
            <person name="Argunhan B."/>
            <person name="Aoki R."/>
            <person name="Kajiwara S."/>
            <person name="Itoh T."/>
            <person name="Iwasaki H."/>
        </authorList>
    </citation>
    <scope>NUCLEOTIDE SEQUENCE</scope>
    <source>
        <strain evidence="3">N6</strain>
    </source>
</reference>
<dbReference type="PANTHER" id="PTHR45824">
    <property type="entry name" value="GH16843P"/>
    <property type="match status" value="1"/>
</dbReference>
<gene>
    <name evidence="3" type="ORF">NliqN6_3134</name>
</gene>
<dbReference type="Proteomes" id="UP000620104">
    <property type="component" value="Unassembled WGS sequence"/>
</dbReference>
<dbReference type="PROSITE" id="PS50191">
    <property type="entry name" value="CRAL_TRIO"/>
    <property type="match status" value="1"/>
</dbReference>
<feature type="compositionally biased region" description="Basic and acidic residues" evidence="1">
    <location>
        <begin position="384"/>
        <end position="401"/>
    </location>
</feature>
<keyword evidence="4" id="KW-1185">Reference proteome</keyword>
<feature type="domain" description="CRAL-TRIO" evidence="2">
    <location>
        <begin position="123"/>
        <end position="276"/>
    </location>
</feature>
<dbReference type="InterPro" id="IPR052578">
    <property type="entry name" value="PI_Transfer_CRAL-TRIO"/>
</dbReference>
<dbReference type="OrthoDB" id="75724at2759"/>
<dbReference type="EMBL" id="BLZA01000019">
    <property type="protein sequence ID" value="GHJ86732.1"/>
    <property type="molecule type" value="Genomic_DNA"/>
</dbReference>
<feature type="region of interest" description="Disordered" evidence="1">
    <location>
        <begin position="302"/>
        <end position="443"/>
    </location>
</feature>
<dbReference type="SUPFAM" id="SSF46938">
    <property type="entry name" value="CRAL/TRIO N-terminal domain"/>
    <property type="match status" value="1"/>
</dbReference>
<accession>A0A8H3TT65</accession>
<protein>
    <recommendedName>
        <fullName evidence="2">CRAL-TRIO domain-containing protein</fullName>
    </recommendedName>
</protein>
<organism evidence="3 4">
    <name type="scientific">Naganishia liquefaciens</name>
    <dbReference type="NCBI Taxonomy" id="104408"/>
    <lineage>
        <taxon>Eukaryota</taxon>
        <taxon>Fungi</taxon>
        <taxon>Dikarya</taxon>
        <taxon>Basidiomycota</taxon>
        <taxon>Agaricomycotina</taxon>
        <taxon>Tremellomycetes</taxon>
        <taxon>Filobasidiales</taxon>
        <taxon>Filobasidiaceae</taxon>
        <taxon>Naganishia</taxon>
    </lineage>
</organism>
<evidence type="ECO:0000313" key="3">
    <source>
        <dbReference type="EMBL" id="GHJ86732.1"/>
    </source>
</evidence>